<sequence>MSIKFLTLLFISLSLTCCCCKKKQILPAEPVLDVPKKNEDIPVTVTGTKFRDVLGVNGFDWEYTVDNSSQLDQNKVNLINAFTGFRQYLDWERIEPREGAFDMGYYDQIYQKNAELGITSLICLQIMPGWMRKTYPEYNAADPFGSLRDYTPVPYGRDKNSPASYVAMAKAGFQIAARYGANKMVNRSLIKTSTYEAASPKIGLGTLGYIECSNEPDKTWRGPNAQQTPEQYAAQLSAFYDGHMGTLGADVGVKTADPDMKVVMAGIADPNPDFIRRMIDWCKLNRVKDGKFTLCFDVINYHHYSNENWKTGKAPELSDVGTVADNFIRLSDAHANKTEVWVTECGFDVNPKSSQAVVPILNKSTRETQADWILRTSLLYARKGIKRTFFFMLNDVNVNDDTQYASAGLIENGKRRISADYIYQAKKLMGDYIYQSTASTDPLVDLYTSGTGKIYVLTVPDQKNRKANYTLNLGNEVKEVTLYTPQPGADEMLAKKVSVNGSLVVSVTETPTFVKIN</sequence>
<dbReference type="EMBL" id="JAVDTF010000001">
    <property type="protein sequence ID" value="MDR6782485.1"/>
    <property type="molecule type" value="Genomic_DNA"/>
</dbReference>
<gene>
    <name evidence="1" type="ORF">J2X78_001037</name>
</gene>
<name>A0ACC6KT05_9SPHI</name>
<protein>
    <submittedName>
        <fullName evidence="1">Uncharacterized protein</fullName>
    </submittedName>
</protein>
<dbReference type="Proteomes" id="UP001246858">
    <property type="component" value="Unassembled WGS sequence"/>
</dbReference>
<organism evidence="1 2">
    <name type="scientific">Pedobacter africanus</name>
    <dbReference type="NCBI Taxonomy" id="151894"/>
    <lineage>
        <taxon>Bacteria</taxon>
        <taxon>Pseudomonadati</taxon>
        <taxon>Bacteroidota</taxon>
        <taxon>Sphingobacteriia</taxon>
        <taxon>Sphingobacteriales</taxon>
        <taxon>Sphingobacteriaceae</taxon>
        <taxon>Pedobacter</taxon>
    </lineage>
</organism>
<comment type="caution">
    <text evidence="1">The sequence shown here is derived from an EMBL/GenBank/DDBJ whole genome shotgun (WGS) entry which is preliminary data.</text>
</comment>
<reference evidence="1" key="1">
    <citation type="submission" date="2023-07" db="EMBL/GenBank/DDBJ databases">
        <title>Sorghum-associated microbial communities from plants grown in Nebraska, USA.</title>
        <authorList>
            <person name="Schachtman D."/>
        </authorList>
    </citation>
    <scope>NUCLEOTIDE SEQUENCE</scope>
    <source>
        <strain evidence="1">2697</strain>
    </source>
</reference>
<proteinExistence type="predicted"/>
<keyword evidence="2" id="KW-1185">Reference proteome</keyword>
<evidence type="ECO:0000313" key="1">
    <source>
        <dbReference type="EMBL" id="MDR6782485.1"/>
    </source>
</evidence>
<accession>A0ACC6KT05</accession>
<evidence type="ECO:0000313" key="2">
    <source>
        <dbReference type="Proteomes" id="UP001246858"/>
    </source>
</evidence>